<evidence type="ECO:0000256" key="1">
    <source>
        <dbReference type="SAM" id="MobiDB-lite"/>
    </source>
</evidence>
<reference evidence="2 3" key="1">
    <citation type="journal article" date="2022" name="Nat. Genet.">
        <title>Improved pea reference genome and pan-genome highlight genomic features and evolutionary characteristics.</title>
        <authorList>
            <person name="Yang T."/>
            <person name="Liu R."/>
            <person name="Luo Y."/>
            <person name="Hu S."/>
            <person name="Wang D."/>
            <person name="Wang C."/>
            <person name="Pandey M.K."/>
            <person name="Ge S."/>
            <person name="Xu Q."/>
            <person name="Li N."/>
            <person name="Li G."/>
            <person name="Huang Y."/>
            <person name="Saxena R.K."/>
            <person name="Ji Y."/>
            <person name="Li M."/>
            <person name="Yan X."/>
            <person name="He Y."/>
            <person name="Liu Y."/>
            <person name="Wang X."/>
            <person name="Xiang C."/>
            <person name="Varshney R.K."/>
            <person name="Ding H."/>
            <person name="Gao S."/>
            <person name="Zong X."/>
        </authorList>
    </citation>
    <scope>NUCLEOTIDE SEQUENCE [LARGE SCALE GENOMIC DNA]</scope>
    <source>
        <strain evidence="2 3">cv. Zhongwan 6</strain>
    </source>
</reference>
<evidence type="ECO:0000313" key="3">
    <source>
        <dbReference type="Proteomes" id="UP001058974"/>
    </source>
</evidence>
<dbReference type="EMBL" id="JAMSHJ010000003">
    <property type="protein sequence ID" value="KAI5425268.1"/>
    <property type="molecule type" value="Genomic_DNA"/>
</dbReference>
<dbReference type="Proteomes" id="UP001058974">
    <property type="component" value="Chromosome 3"/>
</dbReference>
<feature type="compositionally biased region" description="Basic and acidic residues" evidence="1">
    <location>
        <begin position="17"/>
        <end position="28"/>
    </location>
</feature>
<keyword evidence="3" id="KW-1185">Reference proteome</keyword>
<protein>
    <submittedName>
        <fullName evidence="2">Uncharacterized protein</fullName>
    </submittedName>
</protein>
<feature type="region of interest" description="Disordered" evidence="1">
    <location>
        <begin position="1"/>
        <end position="38"/>
    </location>
</feature>
<organism evidence="2 3">
    <name type="scientific">Pisum sativum</name>
    <name type="common">Garden pea</name>
    <name type="synonym">Lathyrus oleraceus</name>
    <dbReference type="NCBI Taxonomy" id="3888"/>
    <lineage>
        <taxon>Eukaryota</taxon>
        <taxon>Viridiplantae</taxon>
        <taxon>Streptophyta</taxon>
        <taxon>Embryophyta</taxon>
        <taxon>Tracheophyta</taxon>
        <taxon>Spermatophyta</taxon>
        <taxon>Magnoliopsida</taxon>
        <taxon>eudicotyledons</taxon>
        <taxon>Gunneridae</taxon>
        <taxon>Pentapetalae</taxon>
        <taxon>rosids</taxon>
        <taxon>fabids</taxon>
        <taxon>Fabales</taxon>
        <taxon>Fabaceae</taxon>
        <taxon>Papilionoideae</taxon>
        <taxon>50 kb inversion clade</taxon>
        <taxon>NPAAA clade</taxon>
        <taxon>Hologalegina</taxon>
        <taxon>IRL clade</taxon>
        <taxon>Fabeae</taxon>
        <taxon>Lathyrus</taxon>
    </lineage>
</organism>
<gene>
    <name evidence="2" type="ORF">KIW84_031172</name>
</gene>
<proteinExistence type="predicted"/>
<sequence length="101" mass="11483">MESKVKGKSLQPGEASVNKEDKPMKDKGTEEEEEETLGVTLKTEIHQLYDDALAGFRRSVKKVELPMFEGEDPAGWISREKVYFCIQDTQPEVKVPNKVQK</sequence>
<evidence type="ECO:0000313" key="2">
    <source>
        <dbReference type="EMBL" id="KAI5425268.1"/>
    </source>
</evidence>
<dbReference type="Gramene" id="Psat03G0117200-T1">
    <property type="protein sequence ID" value="KAI5425268.1"/>
    <property type="gene ID" value="KIW84_031172"/>
</dbReference>
<comment type="caution">
    <text evidence="2">The sequence shown here is derived from an EMBL/GenBank/DDBJ whole genome shotgun (WGS) entry which is preliminary data.</text>
</comment>
<dbReference type="AlphaFoldDB" id="A0A9D4XRQ8"/>
<accession>A0A9D4XRQ8</accession>
<name>A0A9D4XRQ8_PEA</name>